<feature type="compositionally biased region" description="Polar residues" evidence="2">
    <location>
        <begin position="32"/>
        <end position="44"/>
    </location>
</feature>
<evidence type="ECO:0000256" key="2">
    <source>
        <dbReference type="SAM" id="MobiDB-lite"/>
    </source>
</evidence>
<keyword evidence="5" id="KW-1185">Reference proteome</keyword>
<dbReference type="InterPro" id="IPR023216">
    <property type="entry name" value="Tscrpt_reg_SKI_SnoN"/>
</dbReference>
<evidence type="ECO:0000256" key="1">
    <source>
        <dbReference type="ARBA" id="ARBA00009513"/>
    </source>
</evidence>
<dbReference type="STRING" id="36166.T1GPP1"/>
<dbReference type="AlphaFoldDB" id="T1GPP1"/>
<comment type="similarity">
    <text evidence="1">Belongs to the SKI family.</text>
</comment>
<dbReference type="Gene3D" id="3.10.260.20">
    <property type="entry name" value="Ski"/>
    <property type="match status" value="1"/>
</dbReference>
<evidence type="ECO:0000313" key="5">
    <source>
        <dbReference type="Proteomes" id="UP000015102"/>
    </source>
</evidence>
<dbReference type="GO" id="GO:0030514">
    <property type="term" value="P:negative regulation of BMP signaling pathway"/>
    <property type="evidence" value="ECO:0007669"/>
    <property type="project" value="TreeGrafter"/>
</dbReference>
<dbReference type="GO" id="GO:0046332">
    <property type="term" value="F:SMAD binding"/>
    <property type="evidence" value="ECO:0007669"/>
    <property type="project" value="InterPro"/>
</dbReference>
<name>T1GPP1_MEGSC</name>
<dbReference type="InterPro" id="IPR009061">
    <property type="entry name" value="DNA-bd_dom_put_sf"/>
</dbReference>
<dbReference type="InterPro" id="IPR037000">
    <property type="entry name" value="Ski_DNA-bd_sf"/>
</dbReference>
<dbReference type="HOGENOM" id="CLU_030459_0_0_1"/>
<dbReference type="Gene3D" id="3.10.390.10">
    <property type="entry name" value="SAND domain-like"/>
    <property type="match status" value="1"/>
</dbReference>
<evidence type="ECO:0000313" key="4">
    <source>
        <dbReference type="EnsemblMetazoa" id="MESCA005577-PA"/>
    </source>
</evidence>
<dbReference type="Proteomes" id="UP000015102">
    <property type="component" value="Unassembled WGS sequence"/>
</dbReference>
<dbReference type="GO" id="GO:0005634">
    <property type="term" value="C:nucleus"/>
    <property type="evidence" value="ECO:0007669"/>
    <property type="project" value="TreeGrafter"/>
</dbReference>
<dbReference type="OMA" id="DLHHECS"/>
<dbReference type="InterPro" id="IPR010919">
    <property type="entry name" value="SAND-like_dom_sf"/>
</dbReference>
<dbReference type="Pfam" id="PF08782">
    <property type="entry name" value="c-SKI_SMAD_bind"/>
    <property type="match status" value="1"/>
</dbReference>
<evidence type="ECO:0000259" key="3">
    <source>
        <dbReference type="SMART" id="SM01046"/>
    </source>
</evidence>
<protein>
    <recommendedName>
        <fullName evidence="3">c-SKI SMAD4-binding domain-containing protein</fullName>
    </recommendedName>
</protein>
<feature type="compositionally biased region" description="Pro residues" evidence="2">
    <location>
        <begin position="63"/>
        <end position="73"/>
    </location>
</feature>
<dbReference type="FunFam" id="3.10.260.20:FF:000002">
    <property type="entry name" value="SKI-like oncogene a"/>
    <property type="match status" value="1"/>
</dbReference>
<reference evidence="4" key="2">
    <citation type="submission" date="2015-06" db="UniProtKB">
        <authorList>
            <consortium name="EnsemblMetazoa"/>
        </authorList>
    </citation>
    <scope>IDENTIFICATION</scope>
</reference>
<dbReference type="CDD" id="cd21079">
    <property type="entry name" value="DHD_Ski_Sno"/>
    <property type="match status" value="1"/>
</dbReference>
<dbReference type="InterPro" id="IPR014890">
    <property type="entry name" value="c-SKI_SMAD4-bd_dom"/>
</dbReference>
<feature type="domain" description="c-SKI SMAD4-binding" evidence="3">
    <location>
        <begin position="192"/>
        <end position="285"/>
    </location>
</feature>
<proteinExistence type="inferred from homology"/>
<dbReference type="PANTHER" id="PTHR10005:SF25">
    <property type="entry name" value="SNO ONCOGENE, ISOFORM B"/>
    <property type="match status" value="1"/>
</dbReference>
<reference evidence="5" key="1">
    <citation type="submission" date="2013-02" db="EMBL/GenBank/DDBJ databases">
        <authorList>
            <person name="Hughes D."/>
        </authorList>
    </citation>
    <scope>NUCLEOTIDE SEQUENCE</scope>
    <source>
        <strain>Durham</strain>
        <strain evidence="5">NC isolate 2 -- Noor lab</strain>
    </source>
</reference>
<dbReference type="Pfam" id="PF02437">
    <property type="entry name" value="Ski_Sno_DHD"/>
    <property type="match status" value="1"/>
</dbReference>
<dbReference type="GO" id="GO:0000978">
    <property type="term" value="F:RNA polymerase II cis-regulatory region sequence-specific DNA binding"/>
    <property type="evidence" value="ECO:0007669"/>
    <property type="project" value="TreeGrafter"/>
</dbReference>
<feature type="region of interest" description="Disordered" evidence="2">
    <location>
        <begin position="15"/>
        <end position="80"/>
    </location>
</feature>
<dbReference type="GO" id="GO:0005737">
    <property type="term" value="C:cytoplasm"/>
    <property type="evidence" value="ECO:0007669"/>
    <property type="project" value="TreeGrafter"/>
</dbReference>
<dbReference type="InterPro" id="IPR003380">
    <property type="entry name" value="SKI/SNO/DAC"/>
</dbReference>
<dbReference type="GO" id="GO:0000981">
    <property type="term" value="F:DNA-binding transcription factor activity, RNA polymerase II-specific"/>
    <property type="evidence" value="ECO:0007669"/>
    <property type="project" value="TreeGrafter"/>
</dbReference>
<dbReference type="SMART" id="SM01046">
    <property type="entry name" value="c-SKI_SMAD_bind"/>
    <property type="match status" value="1"/>
</dbReference>
<dbReference type="EnsemblMetazoa" id="MESCA005577-RA">
    <property type="protein sequence ID" value="MESCA005577-PA"/>
    <property type="gene ID" value="MESCA005577"/>
</dbReference>
<sequence>MKEFVTPHLRTVLQTYQNSAPKSLQGPGHSLPSATRNSSATTTIVKKEVLSSPEPQDESPTYVQPPPPPPEIPQPILSAPDQDSGELLETVLEEKTIGCFFVGGELRLCLPQFLNTVLTEFSLEQINRIFEELCIFCSQCTPEQLNMFKDAKILPKDVKASGLITLTDAERLCSALLHRGCSVENRPKEAVSFKVYHKCFGKCEGICTPQMYSFGNPACIECVECKAMFSPQMFVGHAHGKPENRTCHWGFNSRNWRDYLHVALDIVDKREIYNEMLDNLKAKQQDEQQQRDRDLKYLKRKPGSSIIQ</sequence>
<accession>T1GPP1</accession>
<organism evidence="4 5">
    <name type="scientific">Megaselia scalaris</name>
    <name type="common">Humpbacked fly</name>
    <name type="synonym">Phora scalaris</name>
    <dbReference type="NCBI Taxonomy" id="36166"/>
    <lineage>
        <taxon>Eukaryota</taxon>
        <taxon>Metazoa</taxon>
        <taxon>Ecdysozoa</taxon>
        <taxon>Arthropoda</taxon>
        <taxon>Hexapoda</taxon>
        <taxon>Insecta</taxon>
        <taxon>Pterygota</taxon>
        <taxon>Neoptera</taxon>
        <taxon>Endopterygota</taxon>
        <taxon>Diptera</taxon>
        <taxon>Brachycera</taxon>
        <taxon>Muscomorpha</taxon>
        <taxon>Platypezoidea</taxon>
        <taxon>Phoridae</taxon>
        <taxon>Megaseliini</taxon>
        <taxon>Megaselia</taxon>
    </lineage>
</organism>
<dbReference type="GO" id="GO:0005667">
    <property type="term" value="C:transcription regulator complex"/>
    <property type="evidence" value="ECO:0007669"/>
    <property type="project" value="TreeGrafter"/>
</dbReference>
<dbReference type="SUPFAM" id="SSF63763">
    <property type="entry name" value="SAND domain-like"/>
    <property type="match status" value="1"/>
</dbReference>
<dbReference type="EMBL" id="CAQQ02003066">
    <property type="status" value="NOT_ANNOTATED_CDS"/>
    <property type="molecule type" value="Genomic_DNA"/>
</dbReference>
<dbReference type="PANTHER" id="PTHR10005">
    <property type="entry name" value="SKI ONCOGENE-RELATED"/>
    <property type="match status" value="1"/>
</dbReference>
<dbReference type="SUPFAM" id="SSF46955">
    <property type="entry name" value="Putative DNA-binding domain"/>
    <property type="match status" value="1"/>
</dbReference>